<dbReference type="AlphaFoldDB" id="A0A0F2MLX4"/>
<organism evidence="1 2">
    <name type="scientific">Sporothrix schenckii 1099-18</name>
    <dbReference type="NCBI Taxonomy" id="1397361"/>
    <lineage>
        <taxon>Eukaryota</taxon>
        <taxon>Fungi</taxon>
        <taxon>Dikarya</taxon>
        <taxon>Ascomycota</taxon>
        <taxon>Pezizomycotina</taxon>
        <taxon>Sordariomycetes</taxon>
        <taxon>Sordariomycetidae</taxon>
        <taxon>Ophiostomatales</taxon>
        <taxon>Ophiostomataceae</taxon>
        <taxon>Sporothrix</taxon>
    </lineage>
</organism>
<dbReference type="Proteomes" id="UP000033710">
    <property type="component" value="Unassembled WGS sequence"/>
</dbReference>
<dbReference type="EMBL" id="AXCR01000001">
    <property type="protein sequence ID" value="KJR89850.1"/>
    <property type="molecule type" value="Genomic_DNA"/>
</dbReference>
<dbReference type="RefSeq" id="XP_016592526.1">
    <property type="nucleotide sequence ID" value="XM_016733487.1"/>
</dbReference>
<reference evidence="1 2" key="2">
    <citation type="journal article" date="2015" name="Eukaryot. Cell">
        <title>Asexual propagation of a virulent clone complex in a human and feline outbreak of sporotrichosis.</title>
        <authorList>
            <person name="Teixeira Mde M."/>
            <person name="Rodrigues A.M."/>
            <person name="Tsui C.K."/>
            <person name="de Almeida L.G."/>
            <person name="Van Diepeningen A.D."/>
            <person name="van den Ende B.G."/>
            <person name="Fernandes G.F."/>
            <person name="Kano R."/>
            <person name="Hamelin R.C."/>
            <person name="Lopes-Bezerra L.M."/>
            <person name="Vasconcelos A.T."/>
            <person name="de Hoog S."/>
            <person name="de Camargo Z.P."/>
            <person name="Felipe M.S."/>
        </authorList>
    </citation>
    <scope>NUCLEOTIDE SEQUENCE [LARGE SCALE GENOMIC DNA]</scope>
    <source>
        <strain evidence="1 2">1099-18</strain>
    </source>
</reference>
<dbReference type="GeneID" id="27668764"/>
<name>A0A0F2MLX4_SPOSC</name>
<comment type="caution">
    <text evidence="1">The sequence shown here is derived from an EMBL/GenBank/DDBJ whole genome shotgun (WGS) entry which is preliminary data.</text>
</comment>
<protein>
    <submittedName>
        <fullName evidence="1">Uncharacterized protein</fullName>
    </submittedName>
</protein>
<evidence type="ECO:0000313" key="1">
    <source>
        <dbReference type="EMBL" id="KJR89850.1"/>
    </source>
</evidence>
<dbReference type="KEGG" id="ssck:SPSK_06793"/>
<evidence type="ECO:0000313" key="2">
    <source>
        <dbReference type="Proteomes" id="UP000033710"/>
    </source>
</evidence>
<accession>A0A0F2MLX4</accession>
<sequence length="88" mass="9681">MGALSNDGEMSVLRASLAPSSSDTAVVVNYSERYQHSTAFQAATAPPQIPVFRSTSSYLVGHMYLVPLQHLIRQLTRRAQFHDDSPGF</sequence>
<proteinExistence type="predicted"/>
<gene>
    <name evidence="1" type="ORF">SPSK_06793</name>
</gene>
<dbReference type="VEuPathDB" id="FungiDB:SPSK_06793"/>
<reference evidence="1 2" key="1">
    <citation type="journal article" date="2014" name="BMC Genomics">
        <title>Comparative genomics of the major fungal agents of human and animal Sporotrichosis: Sporothrix schenckii and Sporothrix brasiliensis.</title>
        <authorList>
            <person name="Teixeira M.M."/>
            <person name="de Almeida L.G."/>
            <person name="Kubitschek-Barreira P."/>
            <person name="Alves F.L."/>
            <person name="Kioshima E.S."/>
            <person name="Abadio A.K."/>
            <person name="Fernandes L."/>
            <person name="Derengowski L.S."/>
            <person name="Ferreira K.S."/>
            <person name="Souza R.C."/>
            <person name="Ruiz J.C."/>
            <person name="de Andrade N.C."/>
            <person name="Paes H.C."/>
            <person name="Nicola A.M."/>
            <person name="Albuquerque P."/>
            <person name="Gerber A.L."/>
            <person name="Martins V.P."/>
            <person name="Peconick L.D."/>
            <person name="Neto A.V."/>
            <person name="Chaucanez C.B."/>
            <person name="Silva P.A."/>
            <person name="Cunha O.L."/>
            <person name="de Oliveira F.F."/>
            <person name="dos Santos T.C."/>
            <person name="Barros A.L."/>
            <person name="Soares M.A."/>
            <person name="de Oliveira L.M."/>
            <person name="Marini M.M."/>
            <person name="Villalobos-Duno H."/>
            <person name="Cunha M.M."/>
            <person name="de Hoog S."/>
            <person name="da Silveira J.F."/>
            <person name="Henrissat B."/>
            <person name="Nino-Vega G.A."/>
            <person name="Cisalpino P.S."/>
            <person name="Mora-Montes H.M."/>
            <person name="Almeida S.R."/>
            <person name="Stajich J.E."/>
            <person name="Lopes-Bezerra L.M."/>
            <person name="Vasconcelos A.T."/>
            <person name="Felipe M.S."/>
        </authorList>
    </citation>
    <scope>NUCLEOTIDE SEQUENCE [LARGE SCALE GENOMIC DNA]</scope>
    <source>
        <strain evidence="1 2">1099-18</strain>
    </source>
</reference>